<dbReference type="CDD" id="cd10170">
    <property type="entry name" value="ASKHA_NBD_HSP70"/>
    <property type="match status" value="1"/>
</dbReference>
<evidence type="ECO:0008006" key="4">
    <source>
        <dbReference type="Google" id="ProtNLM"/>
    </source>
</evidence>
<dbReference type="Gene3D" id="3.90.640.10">
    <property type="entry name" value="Actin, Chain A, domain 4"/>
    <property type="match status" value="1"/>
</dbReference>
<evidence type="ECO:0000313" key="2">
    <source>
        <dbReference type="EMBL" id="KAF9887626.1"/>
    </source>
</evidence>
<accession>A0AAD4CJK6</accession>
<dbReference type="Gene3D" id="3.30.420.40">
    <property type="match status" value="2"/>
</dbReference>
<evidence type="ECO:0000313" key="3">
    <source>
        <dbReference type="Proteomes" id="UP001194746"/>
    </source>
</evidence>
<protein>
    <recommendedName>
        <fullName evidence="4">Hsp70 family protein</fullName>
    </recommendedName>
</protein>
<feature type="region of interest" description="Disordered" evidence="1">
    <location>
        <begin position="126"/>
        <end position="156"/>
    </location>
</feature>
<gene>
    <name evidence="2" type="ORF">FE257_009719</name>
</gene>
<organism evidence="2 3">
    <name type="scientific">Aspergillus nanangensis</name>
    <dbReference type="NCBI Taxonomy" id="2582783"/>
    <lineage>
        <taxon>Eukaryota</taxon>
        <taxon>Fungi</taxon>
        <taxon>Dikarya</taxon>
        <taxon>Ascomycota</taxon>
        <taxon>Pezizomycotina</taxon>
        <taxon>Eurotiomycetes</taxon>
        <taxon>Eurotiomycetidae</taxon>
        <taxon>Eurotiales</taxon>
        <taxon>Aspergillaceae</taxon>
        <taxon>Aspergillus</taxon>
        <taxon>Aspergillus subgen. Circumdati</taxon>
    </lineage>
</organism>
<name>A0AAD4CJK6_ASPNN</name>
<comment type="caution">
    <text evidence="2">The sequence shown here is derived from an EMBL/GenBank/DDBJ whole genome shotgun (WGS) entry which is preliminary data.</text>
</comment>
<keyword evidence="3" id="KW-1185">Reference proteome</keyword>
<dbReference type="PANTHER" id="PTHR42749:SF8">
    <property type="entry name" value="HSP70 FAMILY PROTEIN (AFU_ORTHOLOGUE AFUA_3G13740)"/>
    <property type="match status" value="1"/>
</dbReference>
<dbReference type="InterPro" id="IPR043129">
    <property type="entry name" value="ATPase_NBD"/>
</dbReference>
<feature type="compositionally biased region" description="Acidic residues" evidence="1">
    <location>
        <begin position="147"/>
        <end position="156"/>
    </location>
</feature>
<dbReference type="PANTHER" id="PTHR42749">
    <property type="entry name" value="CELL SHAPE-DETERMINING PROTEIN MREB"/>
    <property type="match status" value="1"/>
</dbReference>
<proteinExistence type="predicted"/>
<dbReference type="EMBL" id="VCAU01000058">
    <property type="protein sequence ID" value="KAF9887626.1"/>
    <property type="molecule type" value="Genomic_DNA"/>
</dbReference>
<dbReference type="SUPFAM" id="SSF53067">
    <property type="entry name" value="Actin-like ATPase domain"/>
    <property type="match status" value="2"/>
</dbReference>
<sequence length="732" mass="83483">MEDTATPESVALYRAQQTDIGLEIDFSRRSELFSEAVLSPRRCFIIGVDFGTTFSTISILCIPAGQQNERKTNLAEIWNVCDYPDAPSLGNSSRAEVPTECLYPCGPPPRGLVTHLQMGNDNNGRLQIPVIGDGEDDDLSDDTLGSDNDDTDDEDVLDPMEIDSHLEQYYWGYGVKKAMMHLENVEDTHKQVLRRFKLLLDNSRLTRPIRTGLEVTVGKLQEHNIITSRGKTDIIADFLEHLFRHTRDRMQIKYGYVSGESVEFVLSIPAIWTRKACRVMQTAMTAALHRTRFITAHFHDVDNLVIVHEPEAAAAYALTQCREIKAGESFVLLDAGGGTVDAITYKVASNTPVRLEREAVAPSGDLCGSSFLNEAFEKFLRKRLDGEGYLRHKEMQIEDIMERFETEIKRNFDPGKKNYYECLQISGLRENQKKRFKRNRMFIRLKDMERVFKQCLQRTSRLMLQQIEHAASNGIHVTKVILIGGFAASPALVHHLNRELTEHSIQSGKEIELCQRLSFPGTAVASGAILRALQKDEGPAKTIFSSYGLLRTEPYDKTNPAHIQQIKFKRYDKHDGDPYIKDTISWFVNRNDVLTPGWQYTIPVIHTFDKSEKQLLCEEVLYVSDRNHRSSYRIDHEHNQGMEEAGRIIVDMTELKTKGLIEPRKSYKGGRHYVVEFELVVIVDGRNLRFEARYPCGSTGEECIKQRGRFCIASGYLQDAEEEADEEQEEWV</sequence>
<dbReference type="Proteomes" id="UP001194746">
    <property type="component" value="Unassembled WGS sequence"/>
</dbReference>
<reference evidence="2" key="1">
    <citation type="journal article" date="2019" name="Beilstein J. Org. Chem.">
        <title>Nanangenines: drimane sesquiterpenoids as the dominant metabolite cohort of a novel Australian fungus, Aspergillus nanangensis.</title>
        <authorList>
            <person name="Lacey H.J."/>
            <person name="Gilchrist C.L.M."/>
            <person name="Crombie A."/>
            <person name="Kalaitzis J.A."/>
            <person name="Vuong D."/>
            <person name="Rutledge P.J."/>
            <person name="Turner P."/>
            <person name="Pitt J.I."/>
            <person name="Lacey E."/>
            <person name="Chooi Y.H."/>
            <person name="Piggott A.M."/>
        </authorList>
    </citation>
    <scope>NUCLEOTIDE SEQUENCE</scope>
    <source>
        <strain evidence="2">MST-FP2251</strain>
    </source>
</reference>
<reference evidence="2" key="2">
    <citation type="submission" date="2020-02" db="EMBL/GenBank/DDBJ databases">
        <authorList>
            <person name="Gilchrist C.L.M."/>
            <person name="Chooi Y.-H."/>
        </authorList>
    </citation>
    <scope>NUCLEOTIDE SEQUENCE</scope>
    <source>
        <strain evidence="2">MST-FP2251</strain>
    </source>
</reference>
<dbReference type="AlphaFoldDB" id="A0AAD4CJK6"/>
<evidence type="ECO:0000256" key="1">
    <source>
        <dbReference type="SAM" id="MobiDB-lite"/>
    </source>
</evidence>